<evidence type="ECO:0000259" key="5">
    <source>
        <dbReference type="PROSITE" id="PS51898"/>
    </source>
</evidence>
<name>A0A4P6K2C7_KTERU</name>
<organism evidence="7 8">
    <name type="scientific">Ktedonosporobacter rubrisoli</name>
    <dbReference type="NCBI Taxonomy" id="2509675"/>
    <lineage>
        <taxon>Bacteria</taxon>
        <taxon>Bacillati</taxon>
        <taxon>Chloroflexota</taxon>
        <taxon>Ktedonobacteria</taxon>
        <taxon>Ktedonobacterales</taxon>
        <taxon>Ktedonosporobacteraceae</taxon>
        <taxon>Ktedonosporobacter</taxon>
    </lineage>
</organism>
<evidence type="ECO:0000256" key="4">
    <source>
        <dbReference type="PROSITE-ProRule" id="PRU01248"/>
    </source>
</evidence>
<dbReference type="InterPro" id="IPR010998">
    <property type="entry name" value="Integrase_recombinase_N"/>
</dbReference>
<evidence type="ECO:0000256" key="1">
    <source>
        <dbReference type="ARBA" id="ARBA00022908"/>
    </source>
</evidence>
<dbReference type="PANTHER" id="PTHR30349">
    <property type="entry name" value="PHAGE INTEGRASE-RELATED"/>
    <property type="match status" value="1"/>
</dbReference>
<keyword evidence="2 4" id="KW-0238">DNA-binding</keyword>
<dbReference type="InterPro" id="IPR004107">
    <property type="entry name" value="Integrase_SAM-like_N"/>
</dbReference>
<feature type="domain" description="Core-binding (CB)" evidence="6">
    <location>
        <begin position="23"/>
        <end position="114"/>
    </location>
</feature>
<evidence type="ECO:0000313" key="8">
    <source>
        <dbReference type="Proteomes" id="UP000290365"/>
    </source>
</evidence>
<evidence type="ECO:0000313" key="7">
    <source>
        <dbReference type="EMBL" id="QBD82052.1"/>
    </source>
</evidence>
<dbReference type="InterPro" id="IPR044068">
    <property type="entry name" value="CB"/>
</dbReference>
<dbReference type="PROSITE" id="PS51900">
    <property type="entry name" value="CB"/>
    <property type="match status" value="1"/>
</dbReference>
<accession>A0A4P6K2C7</accession>
<protein>
    <submittedName>
        <fullName evidence="7">Tyrosine recombinase</fullName>
    </submittedName>
</protein>
<dbReference type="AlphaFoldDB" id="A0A4P6K2C7"/>
<dbReference type="InterPro" id="IPR050090">
    <property type="entry name" value="Tyrosine_recombinase_XerCD"/>
</dbReference>
<reference evidence="7 8" key="1">
    <citation type="submission" date="2019-01" db="EMBL/GenBank/DDBJ databases">
        <title>Ktedonosporobacter rubrisoli SCAWS-G2.</title>
        <authorList>
            <person name="Huang Y."/>
            <person name="Yan B."/>
        </authorList>
    </citation>
    <scope>NUCLEOTIDE SEQUENCE [LARGE SCALE GENOMIC DNA]</scope>
    <source>
        <strain evidence="7 8">SCAWS-G2</strain>
    </source>
</reference>
<dbReference type="Gene3D" id="1.10.443.10">
    <property type="entry name" value="Intergrase catalytic core"/>
    <property type="match status" value="1"/>
</dbReference>
<evidence type="ECO:0000256" key="2">
    <source>
        <dbReference type="ARBA" id="ARBA00023125"/>
    </source>
</evidence>
<dbReference type="GO" id="GO:0006310">
    <property type="term" value="P:DNA recombination"/>
    <property type="evidence" value="ECO:0007669"/>
    <property type="project" value="UniProtKB-KW"/>
</dbReference>
<gene>
    <name evidence="7" type="ORF">EPA93_41165</name>
</gene>
<keyword evidence="1" id="KW-0229">DNA integration</keyword>
<dbReference type="KEGG" id="kbs:EPA93_41165"/>
<proteinExistence type="predicted"/>
<keyword evidence="3" id="KW-0233">DNA recombination</keyword>
<evidence type="ECO:0000259" key="6">
    <source>
        <dbReference type="PROSITE" id="PS51900"/>
    </source>
</evidence>
<dbReference type="Pfam" id="PF00589">
    <property type="entry name" value="Phage_integrase"/>
    <property type="match status" value="1"/>
</dbReference>
<dbReference type="Pfam" id="PF02899">
    <property type="entry name" value="Phage_int_SAM_1"/>
    <property type="match status" value="1"/>
</dbReference>
<dbReference type="OrthoDB" id="9785687at2"/>
<dbReference type="Proteomes" id="UP000290365">
    <property type="component" value="Chromosome"/>
</dbReference>
<sequence length="318" mass="36177">MGGTPGWGIWCLQFMLISCWKCVMLQDAVESFIASLSVKEYENGGNHRNTIMAYRNDLRQLSAYLEQQGLEEWSQISQEHVLGYLVEMRDTQAYRPTTIARKLAALKSFFRYIHNSGMIASDPVEKLKSPHIEKDLPQVLSVEQVEQLFALVENTTPGGQRDFAMLHVLYSTGMRASEIVSLNMADCEIARARVLCPVHSGQLKRERVLPLSSLAIEAMQRYLTDGRPRLARRTGESALFLNHHGERLTRQGFWLIIKGYARQAGITDLTPHMLRHSFAFLMLQEGKELRFVQELLGHAHISTTQVYRHLALATVAHK</sequence>
<dbReference type="GO" id="GO:0015074">
    <property type="term" value="P:DNA integration"/>
    <property type="evidence" value="ECO:0007669"/>
    <property type="project" value="UniProtKB-KW"/>
</dbReference>
<dbReference type="PANTHER" id="PTHR30349:SF81">
    <property type="entry name" value="TYROSINE RECOMBINASE XERC"/>
    <property type="match status" value="1"/>
</dbReference>
<dbReference type="Gene3D" id="1.10.150.130">
    <property type="match status" value="1"/>
</dbReference>
<dbReference type="PROSITE" id="PS51898">
    <property type="entry name" value="TYR_RECOMBINASE"/>
    <property type="match status" value="1"/>
</dbReference>
<feature type="domain" description="Tyr recombinase" evidence="5">
    <location>
        <begin position="135"/>
        <end position="318"/>
    </location>
</feature>
<dbReference type="NCBIfam" id="NF001399">
    <property type="entry name" value="PRK00283.1"/>
    <property type="match status" value="1"/>
</dbReference>
<keyword evidence="8" id="KW-1185">Reference proteome</keyword>
<dbReference type="InterPro" id="IPR013762">
    <property type="entry name" value="Integrase-like_cat_sf"/>
</dbReference>
<dbReference type="EMBL" id="CP035758">
    <property type="protein sequence ID" value="QBD82052.1"/>
    <property type="molecule type" value="Genomic_DNA"/>
</dbReference>
<dbReference type="GO" id="GO:0003677">
    <property type="term" value="F:DNA binding"/>
    <property type="evidence" value="ECO:0007669"/>
    <property type="project" value="UniProtKB-UniRule"/>
</dbReference>
<dbReference type="InterPro" id="IPR002104">
    <property type="entry name" value="Integrase_catalytic"/>
</dbReference>
<evidence type="ECO:0000256" key="3">
    <source>
        <dbReference type="ARBA" id="ARBA00023172"/>
    </source>
</evidence>
<dbReference type="InterPro" id="IPR011010">
    <property type="entry name" value="DNA_brk_join_enz"/>
</dbReference>
<dbReference type="SUPFAM" id="SSF56349">
    <property type="entry name" value="DNA breaking-rejoining enzymes"/>
    <property type="match status" value="1"/>
</dbReference>